<comment type="caution">
    <text evidence="1">The sequence shown here is derived from an EMBL/GenBank/DDBJ whole genome shotgun (WGS) entry which is preliminary data.</text>
</comment>
<proteinExistence type="predicted"/>
<name>A0ABY0IF49_9BACT</name>
<dbReference type="Proteomes" id="UP000443582">
    <property type="component" value="Unassembled WGS sequence"/>
</dbReference>
<keyword evidence="2" id="KW-1185">Reference proteome</keyword>
<dbReference type="EMBL" id="QDKL01000003">
    <property type="protein sequence ID" value="RZF21154.1"/>
    <property type="molecule type" value="Genomic_DNA"/>
</dbReference>
<gene>
    <name evidence="1" type="ORF">DAY19_14345</name>
</gene>
<protein>
    <submittedName>
        <fullName evidence="1">Uncharacterized protein</fullName>
    </submittedName>
</protein>
<sequence>MKLSVSNFDFTRTWINVPCPACKLDSRIQLRDVVYKRAAICRGCKSNLKLKDTYDSTKLGLRKITKQINNIFR</sequence>
<dbReference type="RefSeq" id="WP_133296985.1">
    <property type="nucleotide sequence ID" value="NZ_QDKL01000003.1"/>
</dbReference>
<organism evidence="1 2">
    <name type="scientific">Halobacteriovorax vibrionivorans</name>
    <dbReference type="NCBI Taxonomy" id="2152716"/>
    <lineage>
        <taxon>Bacteria</taxon>
        <taxon>Pseudomonadati</taxon>
        <taxon>Bdellovibrionota</taxon>
        <taxon>Bacteriovoracia</taxon>
        <taxon>Bacteriovoracales</taxon>
        <taxon>Halobacteriovoraceae</taxon>
        <taxon>Halobacteriovorax</taxon>
    </lineage>
</organism>
<accession>A0ABY0IF49</accession>
<evidence type="ECO:0000313" key="2">
    <source>
        <dbReference type="Proteomes" id="UP000443582"/>
    </source>
</evidence>
<evidence type="ECO:0000313" key="1">
    <source>
        <dbReference type="EMBL" id="RZF21154.1"/>
    </source>
</evidence>
<reference evidence="2" key="1">
    <citation type="journal article" date="2019" name="Int. J. Syst. Evol. Microbiol.">
        <title>Halobacteriovorax valvorus sp. nov., a novel prokaryotic predator isolated from coastal seawater of China.</title>
        <authorList>
            <person name="Chen M.-X."/>
        </authorList>
    </citation>
    <scope>NUCLEOTIDE SEQUENCE [LARGE SCALE GENOMIC DNA]</scope>
    <source>
        <strain evidence="2">BL9</strain>
    </source>
</reference>